<keyword evidence="2 6" id="KW-0349">Heme</keyword>
<evidence type="ECO:0000256" key="2">
    <source>
        <dbReference type="ARBA" id="ARBA00022617"/>
    </source>
</evidence>
<dbReference type="RefSeq" id="WP_218093202.1">
    <property type="nucleotide sequence ID" value="NZ_CAJVAS010000014.1"/>
</dbReference>
<reference evidence="8" key="1">
    <citation type="submission" date="2021-06" db="EMBL/GenBank/DDBJ databases">
        <authorList>
            <person name="Criscuolo A."/>
        </authorList>
    </citation>
    <scope>NUCLEOTIDE SEQUENCE</scope>
    <source>
        <strain evidence="8">CIP111600</strain>
    </source>
</reference>
<dbReference type="InterPro" id="IPR017142">
    <property type="entry name" value="Nitric_oxide_synthase_Oase-su"/>
</dbReference>
<dbReference type="GO" id="GO:0006809">
    <property type="term" value="P:nitric oxide biosynthetic process"/>
    <property type="evidence" value="ECO:0007669"/>
    <property type="project" value="InterPro"/>
</dbReference>
<keyword evidence="5 6" id="KW-0408">Iron</keyword>
<feature type="domain" description="Nitric oxide synthase (NOS)" evidence="7">
    <location>
        <begin position="65"/>
        <end position="72"/>
    </location>
</feature>
<dbReference type="CDD" id="cd00794">
    <property type="entry name" value="NOS_oxygenase_prok"/>
    <property type="match status" value="1"/>
</dbReference>
<dbReference type="GO" id="GO:0046872">
    <property type="term" value="F:metal ion binding"/>
    <property type="evidence" value="ECO:0007669"/>
    <property type="project" value="UniProtKB-KW"/>
</dbReference>
<comment type="function">
    <text evidence="1 6">Catalyzes the production of nitric oxide.</text>
</comment>
<dbReference type="GO" id="GO:0004517">
    <property type="term" value="F:nitric-oxide synthase activity"/>
    <property type="evidence" value="ECO:0007669"/>
    <property type="project" value="InterPro"/>
</dbReference>
<protein>
    <recommendedName>
        <fullName evidence="6">Nitric oxide synthase oxygenase</fullName>
        <ecNumber evidence="6">1.14.14.47</ecNumber>
    </recommendedName>
</protein>
<evidence type="ECO:0000256" key="4">
    <source>
        <dbReference type="ARBA" id="ARBA00023002"/>
    </source>
</evidence>
<dbReference type="Pfam" id="PF02898">
    <property type="entry name" value="NO_synthase"/>
    <property type="match status" value="1"/>
</dbReference>
<organism evidence="8 9">
    <name type="scientific">Paenibacillus solanacearum</name>
    <dbReference type="NCBI Taxonomy" id="2048548"/>
    <lineage>
        <taxon>Bacteria</taxon>
        <taxon>Bacillati</taxon>
        <taxon>Bacillota</taxon>
        <taxon>Bacilli</taxon>
        <taxon>Bacillales</taxon>
        <taxon>Paenibacillaceae</taxon>
        <taxon>Paenibacillus</taxon>
    </lineage>
</organism>
<name>A0A916K5B8_9BACL</name>
<dbReference type="PANTHER" id="PTHR43410">
    <property type="entry name" value="NITRIC OXIDE SYNTHASE OXYGENASE"/>
    <property type="match status" value="1"/>
</dbReference>
<evidence type="ECO:0000256" key="6">
    <source>
        <dbReference type="PIRNR" id="PIRNR037219"/>
    </source>
</evidence>
<evidence type="ECO:0000256" key="5">
    <source>
        <dbReference type="ARBA" id="ARBA00023004"/>
    </source>
</evidence>
<dbReference type="InterPro" id="IPR004030">
    <property type="entry name" value="NOS_N"/>
</dbReference>
<keyword evidence="4 6" id="KW-0560">Oxidoreductase</keyword>
<evidence type="ECO:0000256" key="1">
    <source>
        <dbReference type="ARBA" id="ARBA00002642"/>
    </source>
</evidence>
<sequence length="362" mass="40979">MDYNRELYQKATAFIETCYRELGQEDAIASRLDRITSEIAQCGYYTHTAEELTHGAKMAWRNSNRCIGRLFWQSLEVTDARHLDTEDDIFAALLNHLRTATNDGKIKPVITVFKPKIGGAQQVRIWNHQLLRYAGYETDGEVIGDPASLSFTGICEKLGWQGRRTPFDVLPLVIQTKENAPRWYSLPEDAVPEVAITHPAYPSFADLQLKWYAVPIISDMMLEIGGIEYTAAPFNGWYMGTEIGARNFADPFRYHMLPKVASLLGLDTERNATLWKDKALVELNIAVLHSFKAAGVTIVDHHTAAAQLKRFEENERESGREVTGDWTWLIPPLSPAATHIFHRSYNNAQLSPAFAYQGKPYE</sequence>
<comment type="miscellaneous">
    <text evidence="6">This protein is similar to the oxygenase domain of eukaryotic nitric oxide synthases but lacks the reductase domain which, in eukaryotes, is responsible for transfer of electrons to the ferric heme during nitric oxide synthesis.</text>
</comment>
<dbReference type="PIRSF" id="PIRSF037219">
    <property type="entry name" value="NOS_oxygenase"/>
    <property type="match status" value="1"/>
</dbReference>
<evidence type="ECO:0000313" key="8">
    <source>
        <dbReference type="EMBL" id="CAG7633205.1"/>
    </source>
</evidence>
<dbReference type="AlphaFoldDB" id="A0A916K5B8"/>
<evidence type="ECO:0000256" key="3">
    <source>
        <dbReference type="ARBA" id="ARBA00022723"/>
    </source>
</evidence>
<comment type="subunit">
    <text evidence="6">Homodimer.</text>
</comment>
<dbReference type="InterPro" id="IPR050607">
    <property type="entry name" value="NOS"/>
</dbReference>
<proteinExistence type="inferred from homology"/>
<comment type="caution">
    <text evidence="8">The sequence shown here is derived from an EMBL/GenBank/DDBJ whole genome shotgun (WGS) entry which is preliminary data.</text>
</comment>
<dbReference type="EMBL" id="CAJVAS010000014">
    <property type="protein sequence ID" value="CAG7633205.1"/>
    <property type="molecule type" value="Genomic_DNA"/>
</dbReference>
<keyword evidence="3 6" id="KW-0479">Metal-binding</keyword>
<dbReference type="EC" id="1.14.14.47" evidence="6"/>
<dbReference type="Proteomes" id="UP000693672">
    <property type="component" value="Unassembled WGS sequence"/>
</dbReference>
<accession>A0A916K5B8</accession>
<evidence type="ECO:0000259" key="7">
    <source>
        <dbReference type="PROSITE" id="PS60001"/>
    </source>
</evidence>
<dbReference type="PROSITE" id="PS60001">
    <property type="entry name" value="NOS"/>
    <property type="match status" value="1"/>
</dbReference>
<comment type="similarity">
    <text evidence="6">Belongs to the NOS family. Bacterial NOS oxygenase subfamily.</text>
</comment>
<keyword evidence="9" id="KW-1185">Reference proteome</keyword>
<comment type="cofactor">
    <cofactor evidence="6">
        <name>heme</name>
        <dbReference type="ChEBI" id="CHEBI:30413"/>
    </cofactor>
</comment>
<dbReference type="PANTHER" id="PTHR43410:SF1">
    <property type="entry name" value="NITRIC OXIDE SYNTHASE"/>
    <property type="match status" value="1"/>
</dbReference>
<gene>
    <name evidence="8" type="primary">nos</name>
    <name evidence="8" type="ORF">PAESOLCIP111_03456</name>
</gene>
<evidence type="ECO:0000313" key="9">
    <source>
        <dbReference type="Proteomes" id="UP000693672"/>
    </source>
</evidence>